<feature type="transmembrane region" description="Helical" evidence="4">
    <location>
        <begin position="12"/>
        <end position="32"/>
    </location>
</feature>
<dbReference type="RefSeq" id="WP_310502713.1">
    <property type="nucleotide sequence ID" value="NZ_JAVDSB010000028.1"/>
</dbReference>
<comment type="caution">
    <text evidence="6">The sequence shown here is derived from an EMBL/GenBank/DDBJ whole genome shotgun (WGS) entry which is preliminary data.</text>
</comment>
<keyword evidence="2" id="KW-0238">DNA-binding</keyword>
<feature type="domain" description="HTH araC/xylS-type" evidence="5">
    <location>
        <begin position="636"/>
        <end position="735"/>
    </location>
</feature>
<evidence type="ECO:0000259" key="5">
    <source>
        <dbReference type="PROSITE" id="PS01124"/>
    </source>
</evidence>
<keyword evidence="4" id="KW-1133">Transmembrane helix</keyword>
<dbReference type="PROSITE" id="PS00041">
    <property type="entry name" value="HTH_ARAC_FAMILY_1"/>
    <property type="match status" value="1"/>
</dbReference>
<dbReference type="PROSITE" id="PS01124">
    <property type="entry name" value="HTH_ARAC_FAMILY_2"/>
    <property type="match status" value="1"/>
</dbReference>
<keyword evidence="4" id="KW-0812">Transmembrane</keyword>
<reference evidence="6 7" key="1">
    <citation type="submission" date="2023-07" db="EMBL/GenBank/DDBJ databases">
        <title>Sorghum-associated microbial communities from plants grown in Nebraska, USA.</title>
        <authorList>
            <person name="Schachtman D."/>
        </authorList>
    </citation>
    <scope>NUCLEOTIDE SEQUENCE [LARGE SCALE GENOMIC DNA]</scope>
    <source>
        <strain evidence="6 7">CC258</strain>
    </source>
</reference>
<dbReference type="Gene3D" id="1.10.10.60">
    <property type="entry name" value="Homeodomain-like"/>
    <property type="match status" value="2"/>
</dbReference>
<protein>
    <submittedName>
        <fullName evidence="6">AraC-like DNA-binding protein</fullName>
    </submittedName>
</protein>
<dbReference type="InterPro" id="IPR018060">
    <property type="entry name" value="HTH_AraC"/>
</dbReference>
<dbReference type="Pfam" id="PF12833">
    <property type="entry name" value="HTH_18"/>
    <property type="match status" value="1"/>
</dbReference>
<evidence type="ECO:0000313" key="7">
    <source>
        <dbReference type="Proteomes" id="UP001267290"/>
    </source>
</evidence>
<dbReference type="EMBL" id="JAVDSB010000028">
    <property type="protein sequence ID" value="MDR6555371.1"/>
    <property type="molecule type" value="Genomic_DNA"/>
</dbReference>
<evidence type="ECO:0000256" key="2">
    <source>
        <dbReference type="ARBA" id="ARBA00023125"/>
    </source>
</evidence>
<keyword evidence="1" id="KW-0805">Transcription regulation</keyword>
<dbReference type="InterPro" id="IPR041522">
    <property type="entry name" value="CdaR_GGDEF"/>
</dbReference>
<dbReference type="InterPro" id="IPR009057">
    <property type="entry name" value="Homeodomain-like_sf"/>
</dbReference>
<organism evidence="6 7">
    <name type="scientific">Paenibacillus qinlingensis</name>
    <dbReference type="NCBI Taxonomy" id="1837343"/>
    <lineage>
        <taxon>Bacteria</taxon>
        <taxon>Bacillati</taxon>
        <taxon>Bacillota</taxon>
        <taxon>Bacilli</taxon>
        <taxon>Bacillales</taxon>
        <taxon>Paenibacillaceae</taxon>
        <taxon>Paenibacillus</taxon>
    </lineage>
</organism>
<sequence length="737" mass="85409">MRRNWFHRLLLSYVPVLILIVCLFVFIGVVQLNDLSRKEALKSSGVYVQNIQSSIDMSLNSIETMMLETITRNVNITTFAGMQNDTIFFIELSRLLQSLTSTNPWIDSVYLYRAGDSTVISDKTKLNVELFGDKSFIESHINHPELDSWSLPRAYRLTKDGNIEGTVISLAKSIPLQSKGIAMMVVNVKVNGIQEFLSKYGISEVNQIALRDSEGQKIFQQEGKNPNEDDITVVSNYTGWTYTSSLKKQELGNIFNYMKSGWFIVGFLGLLLAIGWIVYITRKNYKPIETIMSRIEKYNQVHKERPIQGPTVDELSYIDYTLSSIIEVSQEYQNQSLVNQKYRRVQLFHEIVDGSRPLDQSEWIHELSELGMKELGSAAVSVVEIDKYIEFLSQHSREDQGLFKYILKKVVEETAEARGLRIWQEWVTNHRLCMIVLDEQHEVRMESVMLALTDQVRQWMQDNLKLTVTFGLGSTVDNVHAIDQSYEAAARALDYKSALGSNRVIGHWEIELLSHDDLYVYLQYVRTIAQAFRVGNDGWQEQLKLLFEGLRRLLLPKEEISGILSYMNYYFYREMMELPPEYQELWNREFRTPWDENMETLETLDELETFYLKTISSCAQQMEDIRVSKGNHGVVQKVKEYIEANFSDPDLSLSSLSEQFNMNSSSLSTIFKEDFGEKFVVYLCQIRMEHAKELLRTTPLPIQEISERVGYLHQMSFIRAFKKMIGTTPGDYRKVHQ</sequence>
<evidence type="ECO:0000256" key="1">
    <source>
        <dbReference type="ARBA" id="ARBA00023015"/>
    </source>
</evidence>
<dbReference type="InterPro" id="IPR020449">
    <property type="entry name" value="Tscrpt_reg_AraC-type_HTH"/>
</dbReference>
<keyword evidence="4" id="KW-0472">Membrane</keyword>
<dbReference type="PANTHER" id="PTHR43280:SF2">
    <property type="entry name" value="HTH-TYPE TRANSCRIPTIONAL REGULATOR EXSA"/>
    <property type="match status" value="1"/>
</dbReference>
<evidence type="ECO:0000256" key="4">
    <source>
        <dbReference type="SAM" id="Phobius"/>
    </source>
</evidence>
<evidence type="ECO:0000256" key="3">
    <source>
        <dbReference type="ARBA" id="ARBA00023163"/>
    </source>
</evidence>
<dbReference type="PANTHER" id="PTHR43280">
    <property type="entry name" value="ARAC-FAMILY TRANSCRIPTIONAL REGULATOR"/>
    <property type="match status" value="1"/>
</dbReference>
<keyword evidence="3" id="KW-0804">Transcription</keyword>
<evidence type="ECO:0000313" key="6">
    <source>
        <dbReference type="EMBL" id="MDR6555371.1"/>
    </source>
</evidence>
<keyword evidence="7" id="KW-1185">Reference proteome</keyword>
<accession>A0ABU1P6K4</accession>
<dbReference type="Proteomes" id="UP001267290">
    <property type="component" value="Unassembled WGS sequence"/>
</dbReference>
<dbReference type="Pfam" id="PF17853">
    <property type="entry name" value="GGDEF_2"/>
    <property type="match status" value="1"/>
</dbReference>
<dbReference type="SMART" id="SM00342">
    <property type="entry name" value="HTH_ARAC"/>
    <property type="match status" value="1"/>
</dbReference>
<name>A0ABU1P6K4_9BACL</name>
<dbReference type="PRINTS" id="PR00032">
    <property type="entry name" value="HTHARAC"/>
</dbReference>
<dbReference type="InterPro" id="IPR018062">
    <property type="entry name" value="HTH_AraC-typ_CS"/>
</dbReference>
<dbReference type="SUPFAM" id="SSF46689">
    <property type="entry name" value="Homeodomain-like"/>
    <property type="match status" value="1"/>
</dbReference>
<gene>
    <name evidence="6" type="ORF">J2736_006633</name>
</gene>
<proteinExistence type="predicted"/>
<feature type="transmembrane region" description="Helical" evidence="4">
    <location>
        <begin position="261"/>
        <end position="279"/>
    </location>
</feature>